<evidence type="ECO:0000313" key="7">
    <source>
        <dbReference type="Proteomes" id="UP000016932"/>
    </source>
</evidence>
<dbReference type="EMBL" id="KB446558">
    <property type="protein sequence ID" value="EME83640.1"/>
    <property type="molecule type" value="Genomic_DNA"/>
</dbReference>
<keyword evidence="2" id="KW-0288">FMN</keyword>
<dbReference type="NCBIfam" id="TIGR04021">
    <property type="entry name" value="LLM_DMSO2_sfnG"/>
    <property type="match status" value="1"/>
</dbReference>
<dbReference type="Proteomes" id="UP000016932">
    <property type="component" value="Unassembled WGS sequence"/>
</dbReference>
<evidence type="ECO:0000256" key="4">
    <source>
        <dbReference type="ARBA" id="ARBA00023033"/>
    </source>
</evidence>
<keyword evidence="3" id="KW-0560">Oxidoreductase</keyword>
<dbReference type="GO" id="GO:0046306">
    <property type="term" value="P:alkanesulfonate catabolic process"/>
    <property type="evidence" value="ECO:0007669"/>
    <property type="project" value="TreeGrafter"/>
</dbReference>
<dbReference type="InterPro" id="IPR011251">
    <property type="entry name" value="Luciferase-like_dom"/>
</dbReference>
<name>M2Z1D9_PSEFD</name>
<evidence type="ECO:0000313" key="6">
    <source>
        <dbReference type="EMBL" id="EME83640.1"/>
    </source>
</evidence>
<dbReference type="RefSeq" id="XP_007926808.1">
    <property type="nucleotide sequence ID" value="XM_007928617.1"/>
</dbReference>
<dbReference type="SUPFAM" id="SSF51679">
    <property type="entry name" value="Bacterial luciferase-like"/>
    <property type="match status" value="1"/>
</dbReference>
<dbReference type="Pfam" id="PF00296">
    <property type="entry name" value="Bac_luciferase"/>
    <property type="match status" value="1"/>
</dbReference>
<keyword evidence="1" id="KW-0285">Flavoprotein</keyword>
<evidence type="ECO:0000256" key="1">
    <source>
        <dbReference type="ARBA" id="ARBA00022630"/>
    </source>
</evidence>
<dbReference type="PANTHER" id="PTHR42847">
    <property type="entry name" value="ALKANESULFONATE MONOOXYGENASE"/>
    <property type="match status" value="1"/>
</dbReference>
<dbReference type="Gene3D" id="3.20.20.30">
    <property type="entry name" value="Luciferase-like domain"/>
    <property type="match status" value="1"/>
</dbReference>
<feature type="domain" description="Luciferase-like" evidence="5">
    <location>
        <begin position="109"/>
        <end position="418"/>
    </location>
</feature>
<dbReference type="KEGG" id="pfj:MYCFIDRAFT_137302"/>
<dbReference type="PANTHER" id="PTHR42847:SF4">
    <property type="entry name" value="ALKANESULFONATE MONOOXYGENASE-RELATED"/>
    <property type="match status" value="1"/>
</dbReference>
<reference evidence="6 7" key="1">
    <citation type="journal article" date="2012" name="PLoS Pathog.">
        <title>Diverse lifestyles and strategies of plant pathogenesis encoded in the genomes of eighteen Dothideomycetes fungi.</title>
        <authorList>
            <person name="Ohm R.A."/>
            <person name="Feau N."/>
            <person name="Henrissat B."/>
            <person name="Schoch C.L."/>
            <person name="Horwitz B.A."/>
            <person name="Barry K.W."/>
            <person name="Condon B.J."/>
            <person name="Copeland A.C."/>
            <person name="Dhillon B."/>
            <person name="Glaser F."/>
            <person name="Hesse C.N."/>
            <person name="Kosti I."/>
            <person name="LaButti K."/>
            <person name="Lindquist E.A."/>
            <person name="Lucas S."/>
            <person name="Salamov A.A."/>
            <person name="Bradshaw R.E."/>
            <person name="Ciuffetti L."/>
            <person name="Hamelin R.C."/>
            <person name="Kema G.H.J."/>
            <person name="Lawrence C."/>
            <person name="Scott J.A."/>
            <person name="Spatafora J.W."/>
            <person name="Turgeon B.G."/>
            <person name="de Wit P.J.G.M."/>
            <person name="Zhong S."/>
            <person name="Goodwin S.B."/>
            <person name="Grigoriev I.V."/>
        </authorList>
    </citation>
    <scope>NUCLEOTIDE SEQUENCE [LARGE SCALE GENOMIC DNA]</scope>
    <source>
        <strain evidence="6 7">CIRAD86</strain>
    </source>
</reference>
<evidence type="ECO:0000256" key="3">
    <source>
        <dbReference type="ARBA" id="ARBA00023002"/>
    </source>
</evidence>
<dbReference type="AlphaFoldDB" id="M2Z1D9"/>
<dbReference type="InterPro" id="IPR036661">
    <property type="entry name" value="Luciferase-like_sf"/>
</dbReference>
<dbReference type="OrthoDB" id="2558704at2759"/>
<dbReference type="GO" id="GO:0008726">
    <property type="term" value="F:alkanesulfonate monooxygenase activity"/>
    <property type="evidence" value="ECO:0007669"/>
    <property type="project" value="TreeGrafter"/>
</dbReference>
<gene>
    <name evidence="6" type="ORF">MYCFIDRAFT_137302</name>
</gene>
<accession>M2Z1D9</accession>
<dbReference type="GeneID" id="19331049"/>
<organism evidence="6 7">
    <name type="scientific">Pseudocercospora fijiensis (strain CIRAD86)</name>
    <name type="common">Black leaf streak disease fungus</name>
    <name type="synonym">Mycosphaerella fijiensis</name>
    <dbReference type="NCBI Taxonomy" id="383855"/>
    <lineage>
        <taxon>Eukaryota</taxon>
        <taxon>Fungi</taxon>
        <taxon>Dikarya</taxon>
        <taxon>Ascomycota</taxon>
        <taxon>Pezizomycotina</taxon>
        <taxon>Dothideomycetes</taxon>
        <taxon>Dothideomycetidae</taxon>
        <taxon>Mycosphaerellales</taxon>
        <taxon>Mycosphaerellaceae</taxon>
        <taxon>Pseudocercospora</taxon>
    </lineage>
</organism>
<dbReference type="HOGENOM" id="CLU_027853_1_2_1"/>
<dbReference type="InterPro" id="IPR050172">
    <property type="entry name" value="SsuD_RutA_monooxygenase"/>
</dbReference>
<dbReference type="CDD" id="cd01094">
    <property type="entry name" value="Alkanesulfonate_monoxygenase"/>
    <property type="match status" value="1"/>
</dbReference>
<sequence>MSVWLEDLLVAHSLRLPEVEIAEGGLAGINDALDRLRTGTIGGKRVVVPVGEENHKREAASPVNGSVPNGIGAVSNDHHDLSYADTLNSDPDRVRFAYWVPNVSGGLVISKIKQRTSWDLKSNIRYARIAEQVGFEYALSQIRFMAGYGADNQHEPVSFSQALLMSTERLKVIAALLPGPWNPAVAAKQIASIDNYCEGRVCVNVVSGWFRAEFASIGQWWLDHAERYRRSKEFIQCLKGIWTNEKFSFTGDFYQFHDYPLKPKPLNLPGRPYPEIFQGGNSDDAKENAGSVSDYYFMNGNTLEGFQSQIGDVKERAKKNNREGEVGFALNAFVICRETEEEAIRVLQEIQGKADAEAVEGFRQQVQNAGSSTSNKSGMWANSKFEDLVQYNDGFKTKLIGTKEQIAERIVLLKSLGVNIILTAFLHYEEEIEHFGREVLPLVRKLEEQGRGRNTELEISLTGDVYRAKDQNKDLEKEKK</sequence>
<dbReference type="VEuPathDB" id="FungiDB:MYCFIDRAFT_137302"/>
<evidence type="ECO:0000259" key="5">
    <source>
        <dbReference type="Pfam" id="PF00296"/>
    </source>
</evidence>
<proteinExistence type="predicted"/>
<keyword evidence="4" id="KW-0503">Monooxygenase</keyword>
<evidence type="ECO:0000256" key="2">
    <source>
        <dbReference type="ARBA" id="ARBA00022643"/>
    </source>
</evidence>
<keyword evidence="7" id="KW-1185">Reference proteome</keyword>
<dbReference type="eggNOG" id="ENOG502S7YG">
    <property type="taxonomic scope" value="Eukaryota"/>
</dbReference>
<dbReference type="InterPro" id="IPR024014">
    <property type="entry name" value="DMSO2_SphG"/>
</dbReference>
<protein>
    <recommendedName>
        <fullName evidence="5">Luciferase-like domain-containing protein</fullName>
    </recommendedName>
</protein>